<dbReference type="GO" id="GO:0016717">
    <property type="term" value="F:oxidoreductase activity, acting on paired donors, with oxidation of a pair of donors resulting in the reduction of molecular oxygen to two molecules of water"/>
    <property type="evidence" value="ECO:0007669"/>
    <property type="project" value="TreeGrafter"/>
</dbReference>
<dbReference type="OrthoDB" id="9800167at2"/>
<feature type="domain" description="Fatty acid desaturase" evidence="2">
    <location>
        <begin position="46"/>
        <end position="296"/>
    </location>
</feature>
<proteinExistence type="predicted"/>
<dbReference type="GO" id="GO:0008610">
    <property type="term" value="P:lipid biosynthetic process"/>
    <property type="evidence" value="ECO:0007669"/>
    <property type="project" value="UniProtKB-ARBA"/>
</dbReference>
<feature type="transmembrane region" description="Helical" evidence="1">
    <location>
        <begin position="145"/>
        <end position="163"/>
    </location>
</feature>
<keyword evidence="1" id="KW-1133">Transmembrane helix</keyword>
<accession>A0A2P6AQY9</accession>
<evidence type="ECO:0000313" key="4">
    <source>
        <dbReference type="Proteomes" id="UP000243900"/>
    </source>
</evidence>
<dbReference type="GO" id="GO:0016020">
    <property type="term" value="C:membrane"/>
    <property type="evidence" value="ECO:0007669"/>
    <property type="project" value="TreeGrafter"/>
</dbReference>
<sequence>MSTYKLDPALRAELNRKSNWRGALEVAKDWALVFAGFGISLAWPHPLAWVVSVLLLAAAMAGFAILQHEASHRSLFASAKVNDFVGEYLAALPILQSMPGYRAYHMTHHRLAGTPEDPDLVMTEGYPVSKASLRRKLLRDLSGSTGIKSVIGLLGMYAGYWQYELTGKVRRVEPAPQGIGGYLATFVRNNGHIALFWQVVIWGVLHSLGAGSLYLLWLVAFLFVLPTCMRVRQIADHAVVADQHDRNPLMHARTTRANWFEKLLFAPHYEHYHLEHHLMPTAPCWNLPKLHAVLEKDGVIPEQNQADSLIGVLRRAAV</sequence>
<evidence type="ECO:0000256" key="1">
    <source>
        <dbReference type="SAM" id="Phobius"/>
    </source>
</evidence>
<feature type="transmembrane region" description="Helical" evidence="1">
    <location>
        <begin position="195"/>
        <end position="225"/>
    </location>
</feature>
<dbReference type="InterPro" id="IPR005804">
    <property type="entry name" value="FA_desaturase_dom"/>
</dbReference>
<keyword evidence="1" id="KW-0812">Transmembrane</keyword>
<evidence type="ECO:0000313" key="3">
    <source>
        <dbReference type="EMBL" id="PQA33167.1"/>
    </source>
</evidence>
<dbReference type="InterPro" id="IPR012171">
    <property type="entry name" value="Fatty_acid_desaturase"/>
</dbReference>
<comment type="caution">
    <text evidence="3">The sequence shown here is derived from an EMBL/GenBank/DDBJ whole genome shotgun (WGS) entry which is preliminary data.</text>
</comment>
<dbReference type="EMBL" id="PTQZ01000249">
    <property type="protein sequence ID" value="PQA33167.1"/>
    <property type="molecule type" value="Genomic_DNA"/>
</dbReference>
<organism evidence="3 4">
    <name type="scientific">Amnimonas aquatica</name>
    <dbReference type="NCBI Taxonomy" id="2094561"/>
    <lineage>
        <taxon>Bacteria</taxon>
        <taxon>Pseudomonadati</taxon>
        <taxon>Pseudomonadota</taxon>
        <taxon>Gammaproteobacteria</taxon>
        <taxon>Moraxellales</taxon>
        <taxon>Moraxellaceae</taxon>
        <taxon>Amnimonas</taxon>
    </lineage>
</organism>
<dbReference type="PANTHER" id="PTHR19353">
    <property type="entry name" value="FATTY ACID DESATURASE 2"/>
    <property type="match status" value="1"/>
</dbReference>
<reference evidence="4" key="1">
    <citation type="submission" date="2018-02" db="EMBL/GenBank/DDBJ databases">
        <title>Genome sequencing of Solimonas sp. HR-BB.</title>
        <authorList>
            <person name="Lee Y."/>
            <person name="Jeon C.O."/>
        </authorList>
    </citation>
    <scope>NUCLEOTIDE SEQUENCE [LARGE SCALE GENOMIC DNA]</scope>
    <source>
        <strain evidence="4">HR-E</strain>
    </source>
</reference>
<name>A0A2P6AQY9_9GAMM</name>
<keyword evidence="4" id="KW-1185">Reference proteome</keyword>
<dbReference type="Pfam" id="PF00487">
    <property type="entry name" value="FA_desaturase"/>
    <property type="match status" value="1"/>
</dbReference>
<dbReference type="PANTHER" id="PTHR19353:SF19">
    <property type="entry name" value="DELTA(5) FATTY ACID DESATURASE C-RELATED"/>
    <property type="match status" value="1"/>
</dbReference>
<dbReference type="RefSeq" id="WP_105193165.1">
    <property type="nucleotide sequence ID" value="NZ_PTQZ01000249.1"/>
</dbReference>
<evidence type="ECO:0000259" key="2">
    <source>
        <dbReference type="Pfam" id="PF00487"/>
    </source>
</evidence>
<dbReference type="Proteomes" id="UP000243900">
    <property type="component" value="Unassembled WGS sequence"/>
</dbReference>
<dbReference type="CDD" id="cd03510">
    <property type="entry name" value="Rhizobitoxine-FADS-like"/>
    <property type="match status" value="1"/>
</dbReference>
<protein>
    <recommendedName>
        <fullName evidence="2">Fatty acid desaturase domain-containing protein</fullName>
    </recommendedName>
</protein>
<dbReference type="AlphaFoldDB" id="A0A2P6AQY9"/>
<gene>
    <name evidence="3" type="ORF">C5O18_08645</name>
</gene>
<keyword evidence="1" id="KW-0472">Membrane</keyword>
<feature type="transmembrane region" description="Helical" evidence="1">
    <location>
        <begin position="47"/>
        <end position="66"/>
    </location>
</feature>